<dbReference type="PROSITE" id="PS50088">
    <property type="entry name" value="ANK_REPEAT"/>
    <property type="match status" value="1"/>
</dbReference>
<dbReference type="OrthoDB" id="4062651at2759"/>
<dbReference type="InterPro" id="IPR002110">
    <property type="entry name" value="Ankyrin_rpt"/>
</dbReference>
<dbReference type="AlphaFoldDB" id="A0A2P5B2M7"/>
<dbReference type="PRINTS" id="PR00109">
    <property type="entry name" value="TYRKINASE"/>
</dbReference>
<evidence type="ECO:0000313" key="10">
    <source>
        <dbReference type="Proteomes" id="UP000237105"/>
    </source>
</evidence>
<evidence type="ECO:0000256" key="5">
    <source>
        <dbReference type="ARBA" id="ARBA00022840"/>
    </source>
</evidence>
<accession>A0A2P5B2M7</accession>
<evidence type="ECO:0000259" key="8">
    <source>
        <dbReference type="PROSITE" id="PS50011"/>
    </source>
</evidence>
<evidence type="ECO:0000313" key="9">
    <source>
        <dbReference type="EMBL" id="PON43050.1"/>
    </source>
</evidence>
<dbReference type="InterPro" id="IPR011009">
    <property type="entry name" value="Kinase-like_dom_sf"/>
</dbReference>
<evidence type="ECO:0000256" key="7">
    <source>
        <dbReference type="PROSITE-ProRule" id="PRU10141"/>
    </source>
</evidence>
<dbReference type="Gene3D" id="1.10.510.10">
    <property type="entry name" value="Transferase(Phosphotransferase) domain 1"/>
    <property type="match status" value="1"/>
</dbReference>
<protein>
    <submittedName>
        <fullName evidence="9">Serine/threonine protein kinase</fullName>
    </submittedName>
</protein>
<dbReference type="PIRSF" id="PIRSF000654">
    <property type="entry name" value="Integrin-linked_kinase"/>
    <property type="match status" value="1"/>
</dbReference>
<feature type="domain" description="Protein kinase" evidence="8">
    <location>
        <begin position="172"/>
        <end position="433"/>
    </location>
</feature>
<dbReference type="InterPro" id="IPR000719">
    <property type="entry name" value="Prot_kinase_dom"/>
</dbReference>
<keyword evidence="2" id="KW-0808">Transferase</keyword>
<dbReference type="FunFam" id="3.30.200.20:FF:000180">
    <property type="entry name" value="serine/threonine-protein kinase STY46-like"/>
    <property type="match status" value="1"/>
</dbReference>
<dbReference type="InterPro" id="IPR051681">
    <property type="entry name" value="Ser/Thr_Kinases-Pseudokinases"/>
</dbReference>
<dbReference type="PROSITE" id="PS50297">
    <property type="entry name" value="ANK_REP_REGION"/>
    <property type="match status" value="1"/>
</dbReference>
<dbReference type="Pfam" id="PF00069">
    <property type="entry name" value="Pkinase"/>
    <property type="match status" value="1"/>
</dbReference>
<dbReference type="GO" id="GO:0005524">
    <property type="term" value="F:ATP binding"/>
    <property type="evidence" value="ECO:0007669"/>
    <property type="project" value="UniProtKB-UniRule"/>
</dbReference>
<dbReference type="Pfam" id="PF12796">
    <property type="entry name" value="Ank_2"/>
    <property type="match status" value="1"/>
</dbReference>
<dbReference type="Proteomes" id="UP000237105">
    <property type="component" value="Unassembled WGS sequence"/>
</dbReference>
<evidence type="ECO:0000256" key="6">
    <source>
        <dbReference type="PROSITE-ProRule" id="PRU00023"/>
    </source>
</evidence>
<keyword evidence="5 7" id="KW-0067">ATP-binding</keyword>
<dbReference type="PROSITE" id="PS00107">
    <property type="entry name" value="PROTEIN_KINASE_ATP"/>
    <property type="match status" value="1"/>
</dbReference>
<evidence type="ECO:0000256" key="2">
    <source>
        <dbReference type="ARBA" id="ARBA00022679"/>
    </source>
</evidence>
<name>A0A2P5B2M7_PARAD</name>
<dbReference type="InterPro" id="IPR001245">
    <property type="entry name" value="Ser-Thr/Tyr_kinase_cat_dom"/>
</dbReference>
<dbReference type="EMBL" id="JXTB01000378">
    <property type="protein sequence ID" value="PON43050.1"/>
    <property type="molecule type" value="Genomic_DNA"/>
</dbReference>
<dbReference type="CDD" id="cd13999">
    <property type="entry name" value="STKc_MAP3K-like"/>
    <property type="match status" value="1"/>
</dbReference>
<dbReference type="SUPFAM" id="SSF48403">
    <property type="entry name" value="Ankyrin repeat"/>
    <property type="match status" value="1"/>
</dbReference>
<feature type="repeat" description="ANK" evidence="6">
    <location>
        <begin position="92"/>
        <end position="124"/>
    </location>
</feature>
<gene>
    <name evidence="9" type="ORF">PanWU01x14_277060</name>
</gene>
<evidence type="ECO:0000256" key="4">
    <source>
        <dbReference type="ARBA" id="ARBA00022777"/>
    </source>
</evidence>
<feature type="binding site" evidence="7">
    <location>
        <position position="199"/>
    </location>
    <ligand>
        <name>ATP</name>
        <dbReference type="ChEBI" id="CHEBI:30616"/>
    </ligand>
</feature>
<dbReference type="InterPro" id="IPR036770">
    <property type="entry name" value="Ankyrin_rpt-contain_sf"/>
</dbReference>
<proteinExistence type="inferred from homology"/>
<keyword evidence="9" id="KW-0723">Serine/threonine-protein kinase</keyword>
<keyword evidence="3 7" id="KW-0547">Nucleotide-binding</keyword>
<comment type="similarity">
    <text evidence="1">Belongs to the protein kinase superfamily. TKL Ser/Thr protein kinase family.</text>
</comment>
<comment type="caution">
    <text evidence="9">The sequence shown here is derived from an EMBL/GenBank/DDBJ whole genome shotgun (WGS) entry which is preliminary data.</text>
</comment>
<dbReference type="PROSITE" id="PS50011">
    <property type="entry name" value="PROTEIN_KINASE_DOM"/>
    <property type="match status" value="1"/>
</dbReference>
<keyword evidence="6" id="KW-0040">ANK repeat</keyword>
<dbReference type="SMART" id="SM00248">
    <property type="entry name" value="ANK"/>
    <property type="match status" value="3"/>
</dbReference>
<reference evidence="10" key="1">
    <citation type="submission" date="2016-06" db="EMBL/GenBank/DDBJ databases">
        <title>Parallel loss of symbiosis genes in relatives of nitrogen-fixing non-legume Parasponia.</title>
        <authorList>
            <person name="Van Velzen R."/>
            <person name="Holmer R."/>
            <person name="Bu F."/>
            <person name="Rutten L."/>
            <person name="Van Zeijl A."/>
            <person name="Liu W."/>
            <person name="Santuari L."/>
            <person name="Cao Q."/>
            <person name="Sharma T."/>
            <person name="Shen D."/>
            <person name="Roswanjaya Y."/>
            <person name="Wardhani T."/>
            <person name="Kalhor M.S."/>
            <person name="Jansen J."/>
            <person name="Van den Hoogen J."/>
            <person name="Gungor B."/>
            <person name="Hartog M."/>
            <person name="Hontelez J."/>
            <person name="Verver J."/>
            <person name="Yang W.-C."/>
            <person name="Schijlen E."/>
            <person name="Repin R."/>
            <person name="Schilthuizen M."/>
            <person name="Schranz E."/>
            <person name="Heidstra R."/>
            <person name="Miyata K."/>
            <person name="Fedorova E."/>
            <person name="Kohlen W."/>
            <person name="Bisseling T."/>
            <person name="Smit S."/>
            <person name="Geurts R."/>
        </authorList>
    </citation>
    <scope>NUCLEOTIDE SEQUENCE [LARGE SCALE GENOMIC DNA]</scope>
    <source>
        <strain evidence="10">cv. WU1-14</strain>
    </source>
</reference>
<keyword evidence="4 9" id="KW-0418">Kinase</keyword>
<evidence type="ECO:0000256" key="1">
    <source>
        <dbReference type="ARBA" id="ARBA00005843"/>
    </source>
</evidence>
<dbReference type="SUPFAM" id="SSF56112">
    <property type="entry name" value="Protein kinase-like (PK-like)"/>
    <property type="match status" value="1"/>
</dbReference>
<dbReference type="GO" id="GO:0004674">
    <property type="term" value="F:protein serine/threonine kinase activity"/>
    <property type="evidence" value="ECO:0007669"/>
    <property type="project" value="UniProtKB-KW"/>
</dbReference>
<dbReference type="PANTHER" id="PTHR44329:SF62">
    <property type="entry name" value="PROTEIN KINASE DOMAIN-CONTAINING PROTEIN"/>
    <property type="match status" value="1"/>
</dbReference>
<dbReference type="STRING" id="3476.A0A2P5B2M7"/>
<keyword evidence="10" id="KW-1185">Reference proteome</keyword>
<sequence>MFHYFFFCNIWLYCFQERLSKTTIFSCFPIRRSFFNSQSTIFSLTKQQRSMRPQAIDSAGPYRLLYCSSKGDKAGVIQELEKGVEPNLADYDKRTALHLASSEGCTEIVVLLLDKGADVNSVDRWGRTPLSDARSFGHEAVCKILEHHGGTDPVGMDSQFPCYEIDHSEVDMNEAKLIGEGSYGEIYLVNWRGTEVAAKTIRSSIASNPRVKDTFIKELALWQKLRHPNIVQFLGVLNNSDRLIFLTEYLRNGSLHDILRRKGRFDPQTAVSYALDIARGMNYLHHHKPHAIIHRDLTPRNVLQDEAGRLKVTDFGLSKINQEKDSGYKMTGRTDRYMAPEVYRRESYGKGVDVFSFALIVYEIFQGRPSNLAEDPEQVADRRAYEDSRPPLSSSIFPDPIKALLRECWHKNPDYRPTFEEIISQLETIHEKFQNCKSTGPCCGSCVIL</sequence>
<organism evidence="9 10">
    <name type="scientific">Parasponia andersonii</name>
    <name type="common">Sponia andersonii</name>
    <dbReference type="NCBI Taxonomy" id="3476"/>
    <lineage>
        <taxon>Eukaryota</taxon>
        <taxon>Viridiplantae</taxon>
        <taxon>Streptophyta</taxon>
        <taxon>Embryophyta</taxon>
        <taxon>Tracheophyta</taxon>
        <taxon>Spermatophyta</taxon>
        <taxon>Magnoliopsida</taxon>
        <taxon>eudicotyledons</taxon>
        <taxon>Gunneridae</taxon>
        <taxon>Pentapetalae</taxon>
        <taxon>rosids</taxon>
        <taxon>fabids</taxon>
        <taxon>Rosales</taxon>
        <taxon>Cannabaceae</taxon>
        <taxon>Parasponia</taxon>
    </lineage>
</organism>
<evidence type="ECO:0000256" key="3">
    <source>
        <dbReference type="ARBA" id="ARBA00022741"/>
    </source>
</evidence>
<dbReference type="Gene3D" id="3.30.200.20">
    <property type="entry name" value="Phosphorylase Kinase, domain 1"/>
    <property type="match status" value="1"/>
</dbReference>
<dbReference type="InterPro" id="IPR017441">
    <property type="entry name" value="Protein_kinase_ATP_BS"/>
</dbReference>
<dbReference type="Gene3D" id="1.25.40.20">
    <property type="entry name" value="Ankyrin repeat-containing domain"/>
    <property type="match status" value="1"/>
</dbReference>
<dbReference type="PANTHER" id="PTHR44329">
    <property type="entry name" value="SERINE/THREONINE-PROTEIN KINASE TNNI3K-RELATED"/>
    <property type="match status" value="1"/>
</dbReference>
<dbReference type="FunFam" id="1.10.510.10:FF:002723">
    <property type="match status" value="1"/>
</dbReference>